<dbReference type="GO" id="GO:0006528">
    <property type="term" value="P:asparagine metabolic process"/>
    <property type="evidence" value="ECO:0007669"/>
    <property type="project" value="TreeGrafter"/>
</dbReference>
<keyword evidence="8" id="KW-1185">Reference proteome</keyword>
<evidence type="ECO:0000313" key="13">
    <source>
        <dbReference type="RefSeq" id="XP_052121985.1"/>
    </source>
</evidence>
<comment type="similarity">
    <text evidence="1">Belongs to the carbon-nitrogen hydrolase superfamily. NIT1/NIT2 family.</text>
</comment>
<evidence type="ECO:0000256" key="5">
    <source>
        <dbReference type="ARBA" id="ARBA00041576"/>
    </source>
</evidence>
<protein>
    <recommendedName>
        <fullName evidence="4">omega-amidase</fullName>
        <ecNumber evidence="4">3.5.1.3</ecNumber>
    </recommendedName>
    <alternativeName>
        <fullName evidence="5">Nitrilase homolog 2</fullName>
    </alternativeName>
</protein>
<dbReference type="FunFam" id="3.60.110.10:FF:000002">
    <property type="entry name" value="Nitrilase family member 2"/>
    <property type="match status" value="1"/>
</dbReference>
<keyword evidence="2" id="KW-0378">Hydrolase</keyword>
<evidence type="ECO:0000313" key="10">
    <source>
        <dbReference type="RefSeq" id="XP_026287059.1"/>
    </source>
</evidence>
<dbReference type="PANTHER" id="PTHR23088">
    <property type="entry name" value="NITRILASE-RELATED"/>
    <property type="match status" value="1"/>
</dbReference>
<comment type="catalytic activity">
    <reaction evidence="3">
        <text>2-oxoglutaramate + H2O = 2-oxoglutarate + NH4(+)</text>
        <dbReference type="Rhea" id="RHEA:32963"/>
        <dbReference type="ChEBI" id="CHEBI:15377"/>
        <dbReference type="ChEBI" id="CHEBI:16769"/>
        <dbReference type="ChEBI" id="CHEBI:16810"/>
        <dbReference type="ChEBI" id="CHEBI:28938"/>
        <dbReference type="EC" id="3.5.1.3"/>
    </reaction>
    <physiologicalReaction direction="left-to-right" evidence="3">
        <dbReference type="Rhea" id="RHEA:32964"/>
    </physiologicalReaction>
</comment>
<dbReference type="SUPFAM" id="SSF56317">
    <property type="entry name" value="Carbon-nitrogen hydrolase"/>
    <property type="match status" value="1"/>
</dbReference>
<evidence type="ECO:0000313" key="9">
    <source>
        <dbReference type="RefSeq" id="XP_026287058.1"/>
    </source>
</evidence>
<sequence>MAARQMRLGLIQMAVHEDKLENVKKAVSLIKKAAEKGSSLIVLPECFNSPYGLKYFPKYAESIHQGDTAKALSTAAKENKIYLVGGSIPENDNGELYNTCTVWDPSGNLLCTHRKVHLFDIDIPGGIKFKESEVLKPGKKLTTFNIGPWKIGLGICYDIRFAEMAKLYCKDGCNLLIYPGAFNMTTGPLHWELLQKSRAVDNELYVAAVSPAQDASAEYVAYGHTMAIDPWGKILSSASFGEEIVYADIDLSVVEKMRQQIPLISQRRTDLYDTVLKD</sequence>
<evidence type="ECO:0000313" key="11">
    <source>
        <dbReference type="RefSeq" id="XP_026287060.1"/>
    </source>
</evidence>
<dbReference type="KEGG" id="foc:113212535"/>
<dbReference type="RefSeq" id="XP_026287059.1">
    <property type="nucleotide sequence ID" value="XM_026431274.2"/>
</dbReference>
<dbReference type="EC" id="3.5.1.3" evidence="4"/>
<dbReference type="RefSeq" id="XP_026287060.1">
    <property type="nucleotide sequence ID" value="XM_026431275.2"/>
</dbReference>
<evidence type="ECO:0000313" key="8">
    <source>
        <dbReference type="Proteomes" id="UP000504606"/>
    </source>
</evidence>
<dbReference type="GO" id="GO:0050152">
    <property type="term" value="F:omega-amidase activity"/>
    <property type="evidence" value="ECO:0007669"/>
    <property type="project" value="UniProtKB-EC"/>
</dbReference>
<evidence type="ECO:0000256" key="1">
    <source>
        <dbReference type="ARBA" id="ARBA00010613"/>
    </source>
</evidence>
<evidence type="ECO:0000256" key="4">
    <source>
        <dbReference type="ARBA" id="ARBA00039118"/>
    </source>
</evidence>
<name>A0A6J1T0L0_FRAOC</name>
<proteinExistence type="inferred from homology"/>
<accession>A0A6J1T0L0</accession>
<dbReference type="CDD" id="cd07572">
    <property type="entry name" value="nit"/>
    <property type="match status" value="1"/>
</dbReference>
<dbReference type="Proteomes" id="UP000504606">
    <property type="component" value="Unplaced"/>
</dbReference>
<dbReference type="PROSITE" id="PS50263">
    <property type="entry name" value="CN_HYDROLASE"/>
    <property type="match status" value="1"/>
</dbReference>
<dbReference type="AlphaFoldDB" id="A0A6J1T0L0"/>
<dbReference type="Pfam" id="PF00795">
    <property type="entry name" value="CN_hydrolase"/>
    <property type="match status" value="1"/>
</dbReference>
<gene>
    <name evidence="9 10 11 12 13" type="primary">LOC113212535</name>
</gene>
<dbReference type="GO" id="GO:0006107">
    <property type="term" value="P:oxaloacetate metabolic process"/>
    <property type="evidence" value="ECO:0007669"/>
    <property type="project" value="TreeGrafter"/>
</dbReference>
<dbReference type="InterPro" id="IPR036526">
    <property type="entry name" value="C-N_Hydrolase_sf"/>
</dbReference>
<evidence type="ECO:0000256" key="6">
    <source>
        <dbReference type="ARBA" id="ARBA00048745"/>
    </source>
</evidence>
<dbReference type="Gene3D" id="3.60.110.10">
    <property type="entry name" value="Carbon-nitrogen hydrolase"/>
    <property type="match status" value="1"/>
</dbReference>
<dbReference type="OrthoDB" id="10250282at2759"/>
<dbReference type="GO" id="GO:0006541">
    <property type="term" value="P:glutamine metabolic process"/>
    <property type="evidence" value="ECO:0007669"/>
    <property type="project" value="TreeGrafter"/>
</dbReference>
<feature type="domain" description="CN hydrolase" evidence="7">
    <location>
        <begin position="6"/>
        <end position="251"/>
    </location>
</feature>
<dbReference type="GO" id="GO:0005739">
    <property type="term" value="C:mitochondrion"/>
    <property type="evidence" value="ECO:0007669"/>
    <property type="project" value="TreeGrafter"/>
</dbReference>
<evidence type="ECO:0000256" key="3">
    <source>
        <dbReference type="ARBA" id="ARBA00036637"/>
    </source>
</evidence>
<dbReference type="RefSeq" id="XP_026287058.1">
    <property type="nucleotide sequence ID" value="XM_026431273.2"/>
</dbReference>
<reference evidence="9 10" key="1">
    <citation type="submission" date="2025-04" db="UniProtKB">
        <authorList>
            <consortium name="RefSeq"/>
        </authorList>
    </citation>
    <scope>IDENTIFICATION</scope>
    <source>
        <tissue evidence="9 10">Whole organism</tissue>
    </source>
</reference>
<dbReference type="RefSeq" id="XP_052121985.1">
    <property type="nucleotide sequence ID" value="XM_052266025.1"/>
</dbReference>
<evidence type="ECO:0000313" key="12">
    <source>
        <dbReference type="RefSeq" id="XP_052121984.1"/>
    </source>
</evidence>
<comment type="catalytic activity">
    <reaction evidence="6">
        <text>2-oxosuccinamate + H2O = oxaloacetate + NH4(+)</text>
        <dbReference type="Rhea" id="RHEA:59412"/>
        <dbReference type="ChEBI" id="CHEBI:15377"/>
        <dbReference type="ChEBI" id="CHEBI:16452"/>
        <dbReference type="ChEBI" id="CHEBI:28938"/>
        <dbReference type="ChEBI" id="CHEBI:57735"/>
        <dbReference type="EC" id="3.5.1.3"/>
    </reaction>
    <physiologicalReaction direction="left-to-right" evidence="6">
        <dbReference type="Rhea" id="RHEA:59413"/>
    </physiologicalReaction>
</comment>
<dbReference type="GeneID" id="113212535"/>
<evidence type="ECO:0000256" key="2">
    <source>
        <dbReference type="ARBA" id="ARBA00022801"/>
    </source>
</evidence>
<organism evidence="8 10">
    <name type="scientific">Frankliniella occidentalis</name>
    <name type="common">Western flower thrips</name>
    <name type="synonym">Euthrips occidentalis</name>
    <dbReference type="NCBI Taxonomy" id="133901"/>
    <lineage>
        <taxon>Eukaryota</taxon>
        <taxon>Metazoa</taxon>
        <taxon>Ecdysozoa</taxon>
        <taxon>Arthropoda</taxon>
        <taxon>Hexapoda</taxon>
        <taxon>Insecta</taxon>
        <taxon>Pterygota</taxon>
        <taxon>Neoptera</taxon>
        <taxon>Paraneoptera</taxon>
        <taxon>Thysanoptera</taxon>
        <taxon>Terebrantia</taxon>
        <taxon>Thripoidea</taxon>
        <taxon>Thripidae</taxon>
        <taxon>Frankliniella</taxon>
    </lineage>
</organism>
<dbReference type="RefSeq" id="XP_052121984.1">
    <property type="nucleotide sequence ID" value="XM_052266024.1"/>
</dbReference>
<dbReference type="InterPro" id="IPR045254">
    <property type="entry name" value="Nit1/2_C-N_Hydrolase"/>
</dbReference>
<dbReference type="PANTHER" id="PTHR23088:SF30">
    <property type="entry name" value="OMEGA-AMIDASE NIT2"/>
    <property type="match status" value="1"/>
</dbReference>
<dbReference type="InterPro" id="IPR003010">
    <property type="entry name" value="C-N_Hydrolase"/>
</dbReference>
<evidence type="ECO:0000259" key="7">
    <source>
        <dbReference type="PROSITE" id="PS50263"/>
    </source>
</evidence>